<reference evidence="3 4" key="1">
    <citation type="journal article" date="2009" name="Science">
        <title>Green evolution and dynamic adaptations revealed by genomes of the marine picoeukaryotes Micromonas.</title>
        <authorList>
            <person name="Worden A.Z."/>
            <person name="Lee J.H."/>
            <person name="Mock T."/>
            <person name="Rouze P."/>
            <person name="Simmons M.P."/>
            <person name="Aerts A.L."/>
            <person name="Allen A.E."/>
            <person name="Cuvelier M.L."/>
            <person name="Derelle E."/>
            <person name="Everett M.V."/>
            <person name="Foulon E."/>
            <person name="Grimwood J."/>
            <person name="Gundlach H."/>
            <person name="Henrissat B."/>
            <person name="Napoli C."/>
            <person name="McDonald S.M."/>
            <person name="Parker M.S."/>
            <person name="Rombauts S."/>
            <person name="Salamov A."/>
            <person name="Von Dassow P."/>
            <person name="Badger J.H."/>
            <person name="Coutinho P.M."/>
            <person name="Demir E."/>
            <person name="Dubchak I."/>
            <person name="Gentemann C."/>
            <person name="Eikrem W."/>
            <person name="Gready J.E."/>
            <person name="John U."/>
            <person name="Lanier W."/>
            <person name="Lindquist E.A."/>
            <person name="Lucas S."/>
            <person name="Mayer K.F."/>
            <person name="Moreau H."/>
            <person name="Not F."/>
            <person name="Otillar R."/>
            <person name="Panaud O."/>
            <person name="Pangilinan J."/>
            <person name="Paulsen I."/>
            <person name="Piegu B."/>
            <person name="Poliakov A."/>
            <person name="Robbens S."/>
            <person name="Schmutz J."/>
            <person name="Toulza E."/>
            <person name="Wyss T."/>
            <person name="Zelensky A."/>
            <person name="Zhou K."/>
            <person name="Armbrust E.V."/>
            <person name="Bhattacharya D."/>
            <person name="Goodenough U.W."/>
            <person name="Van de Peer Y."/>
            <person name="Grigoriev I.V."/>
        </authorList>
    </citation>
    <scope>NUCLEOTIDE SEQUENCE [LARGE SCALE GENOMIC DNA]</scope>
    <source>
        <strain evidence="4">RCC299 / NOUM17</strain>
    </source>
</reference>
<feature type="region of interest" description="Disordered" evidence="1">
    <location>
        <begin position="86"/>
        <end position="113"/>
    </location>
</feature>
<name>C1E816_MICCC</name>
<sequence>MASIAASPAGLFARRAAFNGLAVRPRAVARAVPAVRFAPVAALKKDDEWETQKAGPAFNLALAAMVAGSVFVTDVVSPEYAEAARSSGRMGGSSFRSAPRAAPRGGMGGQSRQAPPMVGGMGYGYGMPMIMPMPMFSPFGFGFGFGGLSFIFNILIFLWVANFFLSFVSSLTAGNDKRNDDDRF</sequence>
<keyword evidence="2" id="KW-0812">Transmembrane</keyword>
<proteinExistence type="predicted"/>
<dbReference type="GeneID" id="8244106"/>
<evidence type="ECO:0000256" key="1">
    <source>
        <dbReference type="SAM" id="MobiDB-lite"/>
    </source>
</evidence>
<dbReference type="OMA" id="WVANFFL"/>
<dbReference type="KEGG" id="mis:MICPUN_59215"/>
<keyword evidence="4" id="KW-1185">Reference proteome</keyword>
<dbReference type="Proteomes" id="UP000002009">
    <property type="component" value="Chromosome 6"/>
</dbReference>
<feature type="transmembrane region" description="Helical" evidence="2">
    <location>
        <begin position="139"/>
        <end position="161"/>
    </location>
</feature>
<gene>
    <name evidence="3" type="ORF">MICPUN_59215</name>
</gene>
<dbReference type="EMBL" id="CP001327">
    <property type="protein sequence ID" value="ACO64432.1"/>
    <property type="molecule type" value="Genomic_DNA"/>
</dbReference>
<feature type="compositionally biased region" description="Low complexity" evidence="1">
    <location>
        <begin position="86"/>
        <end position="104"/>
    </location>
</feature>
<organism evidence="3 4">
    <name type="scientific">Micromonas commoda (strain RCC299 / NOUM17 / CCMP2709)</name>
    <name type="common">Picoplanktonic green alga</name>
    <dbReference type="NCBI Taxonomy" id="296587"/>
    <lineage>
        <taxon>Eukaryota</taxon>
        <taxon>Viridiplantae</taxon>
        <taxon>Chlorophyta</taxon>
        <taxon>Mamiellophyceae</taxon>
        <taxon>Mamiellales</taxon>
        <taxon>Mamiellaceae</taxon>
        <taxon>Micromonas</taxon>
    </lineage>
</organism>
<evidence type="ECO:0000313" key="3">
    <source>
        <dbReference type="EMBL" id="ACO64432.1"/>
    </source>
</evidence>
<evidence type="ECO:0000256" key="2">
    <source>
        <dbReference type="SAM" id="Phobius"/>
    </source>
</evidence>
<keyword evidence="2" id="KW-1133">Transmembrane helix</keyword>
<dbReference type="InParanoid" id="C1E816"/>
<accession>C1E816</accession>
<dbReference type="RefSeq" id="XP_002503174.1">
    <property type="nucleotide sequence ID" value="XM_002503128.1"/>
</dbReference>
<protein>
    <submittedName>
        <fullName evidence="3">Uncharacterized protein</fullName>
    </submittedName>
</protein>
<dbReference type="AlphaFoldDB" id="C1E816"/>
<evidence type="ECO:0000313" key="4">
    <source>
        <dbReference type="Proteomes" id="UP000002009"/>
    </source>
</evidence>
<keyword evidence="2" id="KW-0472">Membrane</keyword>